<reference evidence="1 2" key="1">
    <citation type="submission" date="2014-09" db="EMBL/GenBank/DDBJ databases">
        <title>Draft genome of Bradyrhizobium japonicum Is-34.</title>
        <authorList>
            <person name="Tsurumaru H."/>
            <person name="Yamakawa T."/>
            <person name="Hashimoto S."/>
            <person name="Okizaki K."/>
            <person name="Kanesaki Y."/>
            <person name="Yoshikawa H."/>
            <person name="Yajima S."/>
        </authorList>
    </citation>
    <scope>NUCLEOTIDE SEQUENCE [LARGE SCALE GENOMIC DNA]</scope>
    <source>
        <strain evidence="1 2">Is-34</strain>
    </source>
</reference>
<dbReference type="RefSeq" id="WP_041953996.1">
    <property type="nucleotide sequence ID" value="NZ_JRPN01000003.1"/>
</dbReference>
<gene>
    <name evidence="1" type="ORF">MA20_05105</name>
</gene>
<sequence length="312" mass="34618">MATLLSKRELHDDLAFVEKQLSQYSDPYDTVRFMWEQRRADLVHRLEEAGKTDDSHAEVALLFEGGPVVGSQEIRLQFATQVLDSYQTLVAIFAAEKGGAELKARGKLPKAFTSKLFIRDMLRGSVGFLLEEPPPPQASMLPTVLRDAVHEATASLRDLSAASSDEFQLRVEAMSPRAMGAVKRLSKTLAEAGAAAKIVDDEEELSLTPERVATLQSRLNDVEVVETTEELDGVLLGIFPDRQQYEFQVGPLENGLVIYGSVSEDLDERYIANPAEVLLKPARARFQVITTFRAGQKQSEERVLQTIVVKTD</sequence>
<protein>
    <submittedName>
        <fullName evidence="1">Uncharacterized protein</fullName>
    </submittedName>
</protein>
<name>A0A0A3Y5G0_BRAJP</name>
<organism evidence="1 2">
    <name type="scientific">Bradyrhizobium japonicum</name>
    <dbReference type="NCBI Taxonomy" id="375"/>
    <lineage>
        <taxon>Bacteria</taxon>
        <taxon>Pseudomonadati</taxon>
        <taxon>Pseudomonadota</taxon>
        <taxon>Alphaproteobacteria</taxon>
        <taxon>Hyphomicrobiales</taxon>
        <taxon>Nitrobacteraceae</taxon>
        <taxon>Bradyrhizobium</taxon>
    </lineage>
</organism>
<dbReference type="EMBL" id="JRPN01000003">
    <property type="protein sequence ID" value="KGT80804.1"/>
    <property type="molecule type" value="Genomic_DNA"/>
</dbReference>
<evidence type="ECO:0000313" key="1">
    <source>
        <dbReference type="EMBL" id="KGT80804.1"/>
    </source>
</evidence>
<evidence type="ECO:0000313" key="2">
    <source>
        <dbReference type="Proteomes" id="UP000030377"/>
    </source>
</evidence>
<dbReference type="AlphaFoldDB" id="A0A0A3Y5G0"/>
<comment type="caution">
    <text evidence="1">The sequence shown here is derived from an EMBL/GenBank/DDBJ whole genome shotgun (WGS) entry which is preliminary data.</text>
</comment>
<proteinExistence type="predicted"/>
<dbReference type="Proteomes" id="UP000030377">
    <property type="component" value="Unassembled WGS sequence"/>
</dbReference>
<accession>A0A0A3Y5G0</accession>